<protein>
    <submittedName>
        <fullName evidence="5">Fic family protein</fullName>
    </submittedName>
</protein>
<dbReference type="EMBL" id="FNLL01000025">
    <property type="protein sequence ID" value="SDU65293.1"/>
    <property type="molecule type" value="Genomic_DNA"/>
</dbReference>
<dbReference type="PANTHER" id="PTHR13504:SF38">
    <property type="entry name" value="FIDO DOMAIN-CONTAINING PROTEIN"/>
    <property type="match status" value="1"/>
</dbReference>
<feature type="binding site" evidence="1">
    <location>
        <position position="68"/>
    </location>
    <ligand>
        <name>ATP</name>
        <dbReference type="ChEBI" id="CHEBI:30616"/>
    </ligand>
</feature>
<feature type="binding site" evidence="3">
    <location>
        <begin position="206"/>
        <end position="213"/>
    </location>
    <ligand>
        <name>ATP</name>
        <dbReference type="ChEBI" id="CHEBI:30616"/>
    </ligand>
</feature>
<evidence type="ECO:0000313" key="5">
    <source>
        <dbReference type="EMBL" id="SDU65293.1"/>
    </source>
</evidence>
<feature type="binding site" evidence="1">
    <location>
        <begin position="207"/>
        <end position="213"/>
    </location>
    <ligand>
        <name>ATP</name>
        <dbReference type="ChEBI" id="CHEBI:30616"/>
    </ligand>
</feature>
<sequence length="368" mass="42596">MRKDSMPKPFIPEKLPLENINWEDLLTNIVKANSAVAKFDGLLESILNPLLFLNPLMTQEAVLSSKIEGTQASLNEVLAFEAAPKRKQDNINDIEEVINYRNALLLATKELENRPICLNFIKDMHEILLQGVRGQNKARGEFRRIQNWIGKPNSTIETASYVPPEPHLLLEFLSDWEKYCHYDEKDKLVQLAIIHAQFEIIHPFLDGNGRIGRILIPLFLFEQKILKYPALYVSEFFEENRQNYYDNLRAVSEKKAWHEWINYFLEAITSQAINNTNRAKNIIQLYEEMKHIIQDITKSRNSLKIQDFLFSKLIFETPDFTESAGLSKPHAAKVIKSLLENKIIDTVAPAQGRRPAMYSFKPLMDIVQ</sequence>
<evidence type="ECO:0000256" key="2">
    <source>
        <dbReference type="PIRSR" id="PIRSR640198-1"/>
    </source>
</evidence>
<dbReference type="PIRSF" id="PIRSF038925">
    <property type="entry name" value="AMP-prot_trans"/>
    <property type="match status" value="1"/>
</dbReference>
<dbReference type="InterPro" id="IPR026287">
    <property type="entry name" value="SoFic-like"/>
</dbReference>
<dbReference type="RefSeq" id="WP_092238562.1">
    <property type="nucleotide sequence ID" value="NZ_FNLL01000025.1"/>
</dbReference>
<dbReference type="SUPFAM" id="SSF140931">
    <property type="entry name" value="Fic-like"/>
    <property type="match status" value="1"/>
</dbReference>
<feature type="binding site" evidence="1">
    <location>
        <position position="202"/>
    </location>
    <ligand>
        <name>ATP</name>
        <dbReference type="ChEBI" id="CHEBI:30616"/>
    </ligand>
</feature>
<dbReference type="AlphaFoldDB" id="A0A1H2K9R2"/>
<accession>A0A1H2K9R2</accession>
<keyword evidence="6" id="KW-1185">Reference proteome</keyword>
<dbReference type="GO" id="GO:0005524">
    <property type="term" value="F:ATP binding"/>
    <property type="evidence" value="ECO:0007669"/>
    <property type="project" value="UniProtKB-KW"/>
</dbReference>
<dbReference type="InterPro" id="IPR003812">
    <property type="entry name" value="Fido"/>
</dbReference>
<dbReference type="InterPro" id="IPR025758">
    <property type="entry name" value="Fic/DOC_N"/>
</dbReference>
<evidence type="ECO:0000256" key="1">
    <source>
        <dbReference type="PIRSR" id="PIRSR038925-1"/>
    </source>
</evidence>
<evidence type="ECO:0000259" key="4">
    <source>
        <dbReference type="PROSITE" id="PS51459"/>
    </source>
</evidence>
<proteinExistence type="predicted"/>
<dbReference type="PANTHER" id="PTHR13504">
    <property type="entry name" value="FIDO DOMAIN-CONTAINING PROTEIN DDB_G0283145"/>
    <property type="match status" value="1"/>
</dbReference>
<dbReference type="Gene3D" id="1.10.3290.10">
    <property type="entry name" value="Fido-like domain"/>
    <property type="match status" value="1"/>
</dbReference>
<reference evidence="6" key="1">
    <citation type="submission" date="2016-10" db="EMBL/GenBank/DDBJ databases">
        <authorList>
            <person name="Varghese N."/>
            <person name="Submissions S."/>
        </authorList>
    </citation>
    <scope>NUCLEOTIDE SEQUENCE [LARGE SCALE GENOMIC DNA]</scope>
    <source>
        <strain evidence="6">DSM 3384</strain>
    </source>
</reference>
<name>A0A1H2K9R2_9BACT</name>
<feature type="binding site" evidence="1">
    <location>
        <position position="244"/>
    </location>
    <ligand>
        <name>ATP</name>
        <dbReference type="ChEBI" id="CHEBI:30616"/>
    </ligand>
</feature>
<dbReference type="PROSITE" id="PS51459">
    <property type="entry name" value="FIDO"/>
    <property type="match status" value="1"/>
</dbReference>
<organism evidence="5 6">
    <name type="scientific">Desulfobacula phenolica</name>
    <dbReference type="NCBI Taxonomy" id="90732"/>
    <lineage>
        <taxon>Bacteria</taxon>
        <taxon>Pseudomonadati</taxon>
        <taxon>Thermodesulfobacteriota</taxon>
        <taxon>Desulfobacteria</taxon>
        <taxon>Desulfobacterales</taxon>
        <taxon>Desulfobacteraceae</taxon>
        <taxon>Desulfobacula</taxon>
    </lineage>
</organism>
<feature type="domain" description="Fido" evidence="4">
    <location>
        <begin position="116"/>
        <end position="266"/>
    </location>
</feature>
<feature type="binding site" evidence="3">
    <location>
        <begin position="244"/>
        <end position="245"/>
    </location>
    <ligand>
        <name>ATP</name>
        <dbReference type="ChEBI" id="CHEBI:30616"/>
    </ligand>
</feature>
<keyword evidence="1" id="KW-0547">Nucleotide-binding</keyword>
<gene>
    <name evidence="5" type="ORF">SAMN04487931_1257</name>
</gene>
<dbReference type="Proteomes" id="UP000199608">
    <property type="component" value="Unassembled WGS sequence"/>
</dbReference>
<evidence type="ECO:0000313" key="6">
    <source>
        <dbReference type="Proteomes" id="UP000199608"/>
    </source>
</evidence>
<feature type="active site" evidence="2">
    <location>
        <position position="202"/>
    </location>
</feature>
<dbReference type="Pfam" id="PF13784">
    <property type="entry name" value="Fic_N"/>
    <property type="match status" value="1"/>
</dbReference>
<keyword evidence="1" id="KW-0067">ATP-binding</keyword>
<dbReference type="InterPro" id="IPR040198">
    <property type="entry name" value="Fido_containing"/>
</dbReference>
<dbReference type="InterPro" id="IPR036597">
    <property type="entry name" value="Fido-like_dom_sf"/>
</dbReference>
<evidence type="ECO:0000256" key="3">
    <source>
        <dbReference type="PIRSR" id="PIRSR640198-2"/>
    </source>
</evidence>
<dbReference type="Pfam" id="PF02661">
    <property type="entry name" value="Fic"/>
    <property type="match status" value="1"/>
</dbReference>